<evidence type="ECO:0000256" key="3">
    <source>
        <dbReference type="ARBA" id="ARBA00022833"/>
    </source>
</evidence>
<dbReference type="Pfam" id="PF13639">
    <property type="entry name" value="zf-RING_2"/>
    <property type="match status" value="1"/>
</dbReference>
<organism evidence="5">
    <name type="scientific">viral metagenome</name>
    <dbReference type="NCBI Taxonomy" id="1070528"/>
    <lineage>
        <taxon>unclassified sequences</taxon>
        <taxon>metagenomes</taxon>
        <taxon>organismal metagenomes</taxon>
    </lineage>
</organism>
<dbReference type="InterPro" id="IPR017907">
    <property type="entry name" value="Znf_RING_CS"/>
</dbReference>
<keyword evidence="1" id="KW-0479">Metal-binding</keyword>
<dbReference type="InterPro" id="IPR013083">
    <property type="entry name" value="Znf_RING/FYVE/PHD"/>
</dbReference>
<dbReference type="PROSITE" id="PS50089">
    <property type="entry name" value="ZF_RING_2"/>
    <property type="match status" value="1"/>
</dbReference>
<dbReference type="GO" id="GO:0008270">
    <property type="term" value="F:zinc ion binding"/>
    <property type="evidence" value="ECO:0007669"/>
    <property type="project" value="UniProtKB-KW"/>
</dbReference>
<protein>
    <recommendedName>
        <fullName evidence="4">RING-type domain-containing protein</fullName>
    </recommendedName>
</protein>
<evidence type="ECO:0000313" key="5">
    <source>
        <dbReference type="EMBL" id="QHT38280.1"/>
    </source>
</evidence>
<dbReference type="InterPro" id="IPR001841">
    <property type="entry name" value="Znf_RING"/>
</dbReference>
<evidence type="ECO:0000259" key="4">
    <source>
        <dbReference type="PROSITE" id="PS50089"/>
    </source>
</evidence>
<sequence>MTEDNLRGIVGGEAGAIFEGCEGGESVFYFIRKKSAIRIQRNWKCFADENAKITECSVCRKQYKFMTLNYYCLHKLCNECYLKWNEQKGNCPHCRAKPLRDKICRI</sequence>
<name>A0A6C0FEI9_9ZZZZ</name>
<accession>A0A6C0FEI9</accession>
<dbReference type="PROSITE" id="PS00518">
    <property type="entry name" value="ZF_RING_1"/>
    <property type="match status" value="1"/>
</dbReference>
<keyword evidence="2" id="KW-0863">Zinc-finger</keyword>
<dbReference type="AlphaFoldDB" id="A0A6C0FEI9"/>
<evidence type="ECO:0000256" key="2">
    <source>
        <dbReference type="ARBA" id="ARBA00022771"/>
    </source>
</evidence>
<evidence type="ECO:0000256" key="1">
    <source>
        <dbReference type="ARBA" id="ARBA00022723"/>
    </source>
</evidence>
<feature type="domain" description="RING-type" evidence="4">
    <location>
        <begin position="56"/>
        <end position="95"/>
    </location>
</feature>
<reference evidence="5" key="1">
    <citation type="journal article" date="2020" name="Nature">
        <title>Giant virus diversity and host interactions through global metagenomics.</title>
        <authorList>
            <person name="Schulz F."/>
            <person name="Roux S."/>
            <person name="Paez-Espino D."/>
            <person name="Jungbluth S."/>
            <person name="Walsh D.A."/>
            <person name="Denef V.J."/>
            <person name="McMahon K.D."/>
            <person name="Konstantinidis K.T."/>
            <person name="Eloe-Fadrosh E.A."/>
            <person name="Kyrpides N.C."/>
            <person name="Woyke T."/>
        </authorList>
    </citation>
    <scope>NUCLEOTIDE SEQUENCE</scope>
    <source>
        <strain evidence="5">GVMAG-S-ERX556101-89</strain>
    </source>
</reference>
<dbReference type="SUPFAM" id="SSF57850">
    <property type="entry name" value="RING/U-box"/>
    <property type="match status" value="1"/>
</dbReference>
<dbReference type="Gene3D" id="3.30.40.10">
    <property type="entry name" value="Zinc/RING finger domain, C3HC4 (zinc finger)"/>
    <property type="match status" value="1"/>
</dbReference>
<proteinExistence type="predicted"/>
<dbReference type="EMBL" id="MN738829">
    <property type="protein sequence ID" value="QHT38280.1"/>
    <property type="molecule type" value="Genomic_DNA"/>
</dbReference>
<keyword evidence="3" id="KW-0862">Zinc</keyword>